<comment type="caution">
    <text evidence="1">The sequence shown here is derived from an EMBL/GenBank/DDBJ whole genome shotgun (WGS) entry which is preliminary data.</text>
</comment>
<dbReference type="Proteomes" id="UP001592531">
    <property type="component" value="Unassembled WGS sequence"/>
</dbReference>
<proteinExistence type="predicted"/>
<accession>A0ABV6VXV1</accession>
<reference evidence="1 2" key="1">
    <citation type="submission" date="2024-09" db="EMBL/GenBank/DDBJ databases">
        <authorList>
            <person name="Lee S.D."/>
        </authorList>
    </citation>
    <scope>NUCLEOTIDE SEQUENCE [LARGE SCALE GENOMIC DNA]</scope>
    <source>
        <strain evidence="1 2">N8-3</strain>
    </source>
</reference>
<keyword evidence="2" id="KW-1185">Reference proteome</keyword>
<protein>
    <submittedName>
        <fullName evidence="1">Uncharacterized protein</fullName>
    </submittedName>
</protein>
<gene>
    <name evidence="1" type="ORF">ACEZDE_18190</name>
</gene>
<sequence length="81" mass="8983">MSLTTALYCDRCKDSTFVADPSLFRGDLPIYQETEIVLREAINAGWLARDSTYPGITWGEAVCPSCRAAGLGLQWKKPEEV</sequence>
<evidence type="ECO:0000313" key="2">
    <source>
        <dbReference type="Proteomes" id="UP001592531"/>
    </source>
</evidence>
<organism evidence="1 2">
    <name type="scientific">Streptacidiphilus cavernicola</name>
    <dbReference type="NCBI Taxonomy" id="3342716"/>
    <lineage>
        <taxon>Bacteria</taxon>
        <taxon>Bacillati</taxon>
        <taxon>Actinomycetota</taxon>
        <taxon>Actinomycetes</taxon>
        <taxon>Kitasatosporales</taxon>
        <taxon>Streptomycetaceae</taxon>
        <taxon>Streptacidiphilus</taxon>
    </lineage>
</organism>
<dbReference type="EMBL" id="JBHFAB010000013">
    <property type="protein sequence ID" value="MFC1418550.1"/>
    <property type="molecule type" value="Genomic_DNA"/>
</dbReference>
<name>A0ABV6VXV1_9ACTN</name>
<dbReference type="RefSeq" id="WP_380537346.1">
    <property type="nucleotide sequence ID" value="NZ_JBHFAB010000013.1"/>
</dbReference>
<evidence type="ECO:0000313" key="1">
    <source>
        <dbReference type="EMBL" id="MFC1418550.1"/>
    </source>
</evidence>